<comment type="caution">
    <text evidence="2">The sequence shown here is derived from an EMBL/GenBank/DDBJ whole genome shotgun (WGS) entry which is preliminary data.</text>
</comment>
<keyword evidence="1" id="KW-1133">Transmembrane helix</keyword>
<accession>A0A370GV97</accession>
<feature type="transmembrane region" description="Helical" evidence="1">
    <location>
        <begin position="117"/>
        <end position="136"/>
    </location>
</feature>
<gene>
    <name evidence="2" type="ORF">DFR59_101261</name>
</gene>
<protein>
    <recommendedName>
        <fullName evidence="4">Membrane protein YqhR</fullName>
    </recommendedName>
</protein>
<reference evidence="2 3" key="1">
    <citation type="submission" date="2018-07" db="EMBL/GenBank/DDBJ databases">
        <title>Genomic Encyclopedia of Type Strains, Phase IV (KMG-IV): sequencing the most valuable type-strain genomes for metagenomic binning, comparative biology and taxonomic classification.</title>
        <authorList>
            <person name="Goeker M."/>
        </authorList>
    </citation>
    <scope>NUCLEOTIDE SEQUENCE [LARGE SCALE GENOMIC DNA]</scope>
    <source>
        <strain evidence="2 3">DSM 25281</strain>
    </source>
</reference>
<dbReference type="Proteomes" id="UP000255326">
    <property type="component" value="Unassembled WGS sequence"/>
</dbReference>
<proteinExistence type="predicted"/>
<keyword evidence="1" id="KW-0812">Transmembrane</keyword>
<dbReference type="RefSeq" id="WP_114743818.1">
    <property type="nucleotide sequence ID" value="NZ_QQAY01000001.1"/>
</dbReference>
<feature type="transmembrane region" description="Helical" evidence="1">
    <location>
        <begin position="84"/>
        <end position="105"/>
    </location>
</feature>
<evidence type="ECO:0000313" key="3">
    <source>
        <dbReference type="Proteomes" id="UP000255326"/>
    </source>
</evidence>
<evidence type="ECO:0008006" key="4">
    <source>
        <dbReference type="Google" id="ProtNLM"/>
    </source>
</evidence>
<organism evidence="2 3">
    <name type="scientific">Falsibacillus pallidus</name>
    <dbReference type="NCBI Taxonomy" id="493781"/>
    <lineage>
        <taxon>Bacteria</taxon>
        <taxon>Bacillati</taxon>
        <taxon>Bacillota</taxon>
        <taxon>Bacilli</taxon>
        <taxon>Bacillales</taxon>
        <taxon>Bacillaceae</taxon>
        <taxon>Falsibacillus</taxon>
    </lineage>
</organism>
<dbReference type="OrthoDB" id="1443299at2"/>
<dbReference type="EMBL" id="QQAY01000001">
    <property type="protein sequence ID" value="RDI47602.1"/>
    <property type="molecule type" value="Genomic_DNA"/>
</dbReference>
<evidence type="ECO:0000256" key="1">
    <source>
        <dbReference type="SAM" id="Phobius"/>
    </source>
</evidence>
<evidence type="ECO:0000313" key="2">
    <source>
        <dbReference type="EMBL" id="RDI47602.1"/>
    </source>
</evidence>
<dbReference type="AlphaFoldDB" id="A0A370GV97"/>
<keyword evidence="3" id="KW-1185">Reference proteome</keyword>
<feature type="transmembrane region" description="Helical" evidence="1">
    <location>
        <begin position="55"/>
        <end position="72"/>
    </location>
</feature>
<sequence length="141" mass="15846">MRKSSAAIGTISGVFLGLFLKLAQALTGIHFYTLLLNIDFIPIAGKMDYPEFIEFLIHLLTSILIVWVYLKLLYRFTSSSLNKWLLAFLLIIPAILLYFPLSALAEKPVPTWHDWPAILIWSVGHLLYAALMAALVKNDAA</sequence>
<name>A0A370GV97_9BACI</name>
<keyword evidence="1" id="KW-0472">Membrane</keyword>